<accession>A0ABR5AMW5</accession>
<name>A0ABR5AMW5_9BACL</name>
<keyword evidence="1" id="KW-0472">Membrane</keyword>
<dbReference type="Proteomes" id="UP000031967">
    <property type="component" value="Unassembled WGS sequence"/>
</dbReference>
<organism evidence="2 3">
    <name type="scientific">Gordoniibacillus kamchatkensis</name>
    <dbReference type="NCBI Taxonomy" id="1590651"/>
    <lineage>
        <taxon>Bacteria</taxon>
        <taxon>Bacillati</taxon>
        <taxon>Bacillota</taxon>
        <taxon>Bacilli</taxon>
        <taxon>Bacillales</taxon>
        <taxon>Paenibacillaceae</taxon>
        <taxon>Gordoniibacillus</taxon>
    </lineage>
</organism>
<protein>
    <submittedName>
        <fullName evidence="2">Uncharacterized protein</fullName>
    </submittedName>
</protein>
<dbReference type="EMBL" id="JXAK01000003">
    <property type="protein sequence ID" value="KIL42153.1"/>
    <property type="molecule type" value="Genomic_DNA"/>
</dbReference>
<evidence type="ECO:0000256" key="1">
    <source>
        <dbReference type="SAM" id="Phobius"/>
    </source>
</evidence>
<evidence type="ECO:0000313" key="3">
    <source>
        <dbReference type="Proteomes" id="UP000031967"/>
    </source>
</evidence>
<keyword evidence="1" id="KW-0812">Transmembrane</keyword>
<evidence type="ECO:0000313" key="2">
    <source>
        <dbReference type="EMBL" id="KIL42153.1"/>
    </source>
</evidence>
<gene>
    <name evidence="2" type="ORF">SD70_03025</name>
</gene>
<sequence>MTAIMPMLKIFAHLAAIVCKTPGLLIRYYYHRRIGARTFRQELLKAGIAPGKADELTASYKSMFVPQWNRLF</sequence>
<feature type="transmembrane region" description="Helical" evidence="1">
    <location>
        <begin position="12"/>
        <end position="30"/>
    </location>
</feature>
<comment type="caution">
    <text evidence="2">The sequence shown here is derived from an EMBL/GenBank/DDBJ whole genome shotgun (WGS) entry which is preliminary data.</text>
</comment>
<proteinExistence type="predicted"/>
<reference evidence="2 3" key="1">
    <citation type="submission" date="2014-12" db="EMBL/GenBank/DDBJ databases">
        <title>Draft genome sequence of Paenibacillus kamchatkensis strain B-2647.</title>
        <authorList>
            <person name="Karlyshev A.V."/>
            <person name="Kudryashova E.B."/>
        </authorList>
    </citation>
    <scope>NUCLEOTIDE SEQUENCE [LARGE SCALE GENOMIC DNA]</scope>
    <source>
        <strain evidence="2 3">VKM B-2647</strain>
    </source>
</reference>
<keyword evidence="1" id="KW-1133">Transmembrane helix</keyword>
<keyword evidence="3" id="KW-1185">Reference proteome</keyword>